<dbReference type="Proteomes" id="UP001176806">
    <property type="component" value="Unassembled WGS sequence"/>
</dbReference>
<gene>
    <name evidence="3" type="ORF">Q4Q40_09980</name>
</gene>
<feature type="signal peptide" evidence="2">
    <location>
        <begin position="1"/>
        <end position="20"/>
    </location>
</feature>
<dbReference type="RefSeq" id="WP_303301651.1">
    <property type="nucleotide sequence ID" value="NZ_BAABDA010000050.1"/>
</dbReference>
<organism evidence="3 4">
    <name type="scientific">Flavivirga jejuensis</name>
    <dbReference type="NCBI Taxonomy" id="870487"/>
    <lineage>
        <taxon>Bacteria</taxon>
        <taxon>Pseudomonadati</taxon>
        <taxon>Bacteroidota</taxon>
        <taxon>Flavobacteriia</taxon>
        <taxon>Flavobacteriales</taxon>
        <taxon>Flavobacteriaceae</taxon>
        <taxon>Flavivirga</taxon>
    </lineage>
</organism>
<evidence type="ECO:0000256" key="1">
    <source>
        <dbReference type="SAM" id="Coils"/>
    </source>
</evidence>
<dbReference type="InterPro" id="IPR011049">
    <property type="entry name" value="Serralysin-like_metalloprot_C"/>
</dbReference>
<comment type="caution">
    <text evidence="3">The sequence shown here is derived from an EMBL/GenBank/DDBJ whole genome shotgun (WGS) entry which is preliminary data.</text>
</comment>
<keyword evidence="1" id="KW-0175">Coiled coil</keyword>
<sequence>MKNVILILITAIVLPFVSFAQGITGTSYPTNGTTYYGLNSDTTDSYSTHFGSDSGQYSNGEFNVFLGSSAGYYVSGTNNVYSGSEAGFHGYGSYNVYSGSDSGYGADGSNNTYLGSRSGVGSSGSYNVFLGNQAGSTSTESNRLYIDNSGTTTPLIYGKFDTDQVGINTTNIPVGYTFAVLGKIITEEVKVKLYASWPDYIFNKDYNLPSLKEVENHIKENGHLQNIPSAKEVAENGILLGDMNAKLLQKIEELTLYTIQQQKELEEQKEKNSSLEDRLKKLEELVSNK</sequence>
<keyword evidence="4" id="KW-1185">Reference proteome</keyword>
<dbReference type="EMBL" id="JAUOEL010000003">
    <property type="protein sequence ID" value="MDO5974513.1"/>
    <property type="molecule type" value="Genomic_DNA"/>
</dbReference>
<proteinExistence type="predicted"/>
<feature type="coiled-coil region" evidence="1">
    <location>
        <begin position="258"/>
        <end position="285"/>
    </location>
</feature>
<feature type="chain" id="PRO_5046352198" evidence="2">
    <location>
        <begin position="21"/>
        <end position="289"/>
    </location>
</feature>
<dbReference type="Gene3D" id="2.150.10.10">
    <property type="entry name" value="Serralysin-like metalloprotease, C-terminal"/>
    <property type="match status" value="1"/>
</dbReference>
<evidence type="ECO:0000313" key="3">
    <source>
        <dbReference type="EMBL" id="MDO5974513.1"/>
    </source>
</evidence>
<protein>
    <submittedName>
        <fullName evidence="3">Uncharacterized protein</fullName>
    </submittedName>
</protein>
<keyword evidence="2" id="KW-0732">Signal</keyword>
<evidence type="ECO:0000313" key="4">
    <source>
        <dbReference type="Proteomes" id="UP001176806"/>
    </source>
</evidence>
<reference evidence="3" key="1">
    <citation type="submission" date="2023-07" db="EMBL/GenBank/DDBJ databases">
        <title>Two novel species in the genus Flavivirga.</title>
        <authorList>
            <person name="Kwon K."/>
        </authorList>
    </citation>
    <scope>NUCLEOTIDE SEQUENCE</scope>
    <source>
        <strain evidence="3">KACC 14158</strain>
    </source>
</reference>
<name>A0ABT8WN09_9FLAO</name>
<evidence type="ECO:0000256" key="2">
    <source>
        <dbReference type="SAM" id="SignalP"/>
    </source>
</evidence>
<accession>A0ABT8WN09</accession>